<reference evidence="2" key="1">
    <citation type="submission" date="2016-03" db="EMBL/GenBank/DDBJ databases">
        <authorList>
            <person name="Ploux O."/>
        </authorList>
    </citation>
    <scope>NUCLEOTIDE SEQUENCE</scope>
    <source>
        <strain evidence="2">UC10</strain>
    </source>
</reference>
<name>A0A1Y5PL23_9MYCO</name>
<protein>
    <submittedName>
        <fullName evidence="2">Uncharacterized protein</fullName>
    </submittedName>
</protein>
<gene>
    <name evidence="2" type="ORF">MHPYR_340017</name>
</gene>
<keyword evidence="1" id="KW-0732">Signal</keyword>
<proteinExistence type="predicted"/>
<sequence length="184" mass="17822">MPAQTIKVIPARLLDAAASVAAAAERAAAPQAGVVPVVTPTSPVDGTLATISGAISTKVGQMSAEIAGKGPEIQAKASAGVAHLQAQDAENASQIQAVGDSAATQAGQLGGVPGGTALGSAQSGVARAVGFKTSLGDGWDDDPVTEAEQIAPPGWSQDYQGNWSPPVIPIEGAAGGGGAGRAPI</sequence>
<dbReference type="EMBL" id="FLQS01000028">
    <property type="protein sequence ID" value="SBS76608.1"/>
    <property type="molecule type" value="Genomic_DNA"/>
</dbReference>
<accession>A0A1Y5PL23</accession>
<organism evidence="2">
    <name type="scientific">uncultured Mycobacterium sp</name>
    <dbReference type="NCBI Taxonomy" id="171292"/>
    <lineage>
        <taxon>Bacteria</taxon>
        <taxon>Bacillati</taxon>
        <taxon>Actinomycetota</taxon>
        <taxon>Actinomycetes</taxon>
        <taxon>Mycobacteriales</taxon>
        <taxon>Mycobacteriaceae</taxon>
        <taxon>Mycobacterium</taxon>
        <taxon>environmental samples</taxon>
    </lineage>
</organism>
<dbReference type="AlphaFoldDB" id="A0A1Y5PL23"/>
<feature type="signal peptide" evidence="1">
    <location>
        <begin position="1"/>
        <end position="23"/>
    </location>
</feature>
<feature type="chain" id="PRO_5012576805" evidence="1">
    <location>
        <begin position="24"/>
        <end position="184"/>
    </location>
</feature>
<evidence type="ECO:0000313" key="2">
    <source>
        <dbReference type="EMBL" id="SBS76608.1"/>
    </source>
</evidence>
<evidence type="ECO:0000256" key="1">
    <source>
        <dbReference type="SAM" id="SignalP"/>
    </source>
</evidence>